<accession>A0A1I4ETX8</accession>
<dbReference type="SUPFAM" id="SSF56796">
    <property type="entry name" value="Dehydroquinate synthase-like"/>
    <property type="match status" value="1"/>
</dbReference>
<reference evidence="23 24" key="1">
    <citation type="submission" date="2016-10" db="EMBL/GenBank/DDBJ databases">
        <authorList>
            <person name="de Groot N.N."/>
        </authorList>
    </citation>
    <scope>NUCLEOTIDE SEQUENCE [LARGE SCALE GENOMIC DNA]</scope>
    <source>
        <strain evidence="23 24">ATCC 51327</strain>
    </source>
</reference>
<dbReference type="GO" id="GO:0009073">
    <property type="term" value="P:aromatic amino acid family biosynthetic process"/>
    <property type="evidence" value="ECO:0007669"/>
    <property type="project" value="UniProtKB-KW"/>
</dbReference>
<evidence type="ECO:0000256" key="16">
    <source>
        <dbReference type="ARBA" id="ARBA00023239"/>
    </source>
</evidence>
<dbReference type="Gene3D" id="3.40.50.1970">
    <property type="match status" value="1"/>
</dbReference>
<evidence type="ECO:0000256" key="7">
    <source>
        <dbReference type="ARBA" id="ARBA00022605"/>
    </source>
</evidence>
<keyword evidence="13 20" id="KW-0067">ATP-binding</keyword>
<dbReference type="PROSITE" id="PS01128">
    <property type="entry name" value="SHIKIMATE_KINASE"/>
    <property type="match status" value="1"/>
</dbReference>
<keyword evidence="10 20" id="KW-0547">Nucleotide-binding</keyword>
<keyword evidence="15 20" id="KW-0057">Aromatic amino acid biosynthesis</keyword>
<dbReference type="Pfam" id="PF01202">
    <property type="entry name" value="SKI"/>
    <property type="match status" value="1"/>
</dbReference>
<dbReference type="GO" id="GO:0009423">
    <property type="term" value="P:chorismate biosynthetic process"/>
    <property type="evidence" value="ECO:0007669"/>
    <property type="project" value="UniProtKB-UniRule"/>
</dbReference>
<evidence type="ECO:0000256" key="19">
    <source>
        <dbReference type="ARBA" id="ARBA00048567"/>
    </source>
</evidence>
<dbReference type="GO" id="GO:0005524">
    <property type="term" value="F:ATP binding"/>
    <property type="evidence" value="ECO:0007669"/>
    <property type="project" value="UniProtKB-UniRule"/>
</dbReference>
<protein>
    <recommendedName>
        <fullName evidence="5 20">Shikimate kinase</fullName>
        <shortName evidence="20">SK</shortName>
        <ecNumber evidence="5 20">2.7.1.71</ecNumber>
    </recommendedName>
</protein>
<dbReference type="InterPro" id="IPR056179">
    <property type="entry name" value="DHQS_C"/>
</dbReference>
<dbReference type="GO" id="GO:0005737">
    <property type="term" value="C:cytoplasm"/>
    <property type="evidence" value="ECO:0007669"/>
    <property type="project" value="UniProtKB-SubCell"/>
</dbReference>
<evidence type="ECO:0000256" key="13">
    <source>
        <dbReference type="ARBA" id="ARBA00022840"/>
    </source>
</evidence>
<evidence type="ECO:0000256" key="11">
    <source>
        <dbReference type="ARBA" id="ARBA00022777"/>
    </source>
</evidence>
<keyword evidence="20" id="KW-0460">Magnesium</keyword>
<evidence type="ECO:0000313" key="24">
    <source>
        <dbReference type="Proteomes" id="UP000199006"/>
    </source>
</evidence>
<keyword evidence="12" id="KW-0862">Zinc</keyword>
<dbReference type="InterPro" id="IPR050071">
    <property type="entry name" value="Dehydroquinate_synthase"/>
</dbReference>
<keyword evidence="24" id="KW-1185">Reference proteome</keyword>
<keyword evidence="17" id="KW-0511">Multifunctional enzyme</keyword>
<name>A0A1I4ETX8_9FIRM</name>
<evidence type="ECO:0000256" key="9">
    <source>
        <dbReference type="ARBA" id="ARBA00022723"/>
    </source>
</evidence>
<organism evidence="23 24">
    <name type="scientific">Halanaerobium salsuginis</name>
    <dbReference type="NCBI Taxonomy" id="29563"/>
    <lineage>
        <taxon>Bacteria</taxon>
        <taxon>Bacillati</taxon>
        <taxon>Bacillota</taxon>
        <taxon>Clostridia</taxon>
        <taxon>Halanaerobiales</taxon>
        <taxon>Halanaerobiaceae</taxon>
        <taxon>Halanaerobium</taxon>
    </lineage>
</organism>
<evidence type="ECO:0000256" key="1">
    <source>
        <dbReference type="ARBA" id="ARBA00001911"/>
    </source>
</evidence>
<dbReference type="UniPathway" id="UPA00053">
    <property type="reaction ID" value="UER00088"/>
</dbReference>
<feature type="domain" description="3-dehydroquinate synthase N-terminal" evidence="21">
    <location>
        <begin position="237"/>
        <end position="348"/>
    </location>
</feature>
<evidence type="ECO:0000256" key="18">
    <source>
        <dbReference type="ARBA" id="ARBA00023285"/>
    </source>
</evidence>
<evidence type="ECO:0000256" key="2">
    <source>
        <dbReference type="ARBA" id="ARBA00001941"/>
    </source>
</evidence>
<dbReference type="CDD" id="cd08195">
    <property type="entry name" value="DHQS"/>
    <property type="match status" value="1"/>
</dbReference>
<dbReference type="NCBIfam" id="TIGR01357">
    <property type="entry name" value="aroB"/>
    <property type="match status" value="1"/>
</dbReference>
<keyword evidence="8 20" id="KW-0808">Transferase</keyword>
<keyword evidence="6 20" id="KW-0963">Cytoplasm</keyword>
<comment type="cofactor">
    <cofactor evidence="1">
        <name>NAD(+)</name>
        <dbReference type="ChEBI" id="CHEBI:57540"/>
    </cofactor>
</comment>
<evidence type="ECO:0000256" key="12">
    <source>
        <dbReference type="ARBA" id="ARBA00022833"/>
    </source>
</evidence>
<dbReference type="Gene3D" id="1.20.1090.10">
    <property type="entry name" value="Dehydroquinate synthase-like - alpha domain"/>
    <property type="match status" value="1"/>
</dbReference>
<dbReference type="InterPro" id="IPR031322">
    <property type="entry name" value="Shikimate/glucono_kinase"/>
</dbReference>
<dbReference type="GO" id="GO:0000287">
    <property type="term" value="F:magnesium ion binding"/>
    <property type="evidence" value="ECO:0007669"/>
    <property type="project" value="UniProtKB-UniRule"/>
</dbReference>
<dbReference type="Proteomes" id="UP000199006">
    <property type="component" value="Unassembled WGS sequence"/>
</dbReference>
<dbReference type="OrthoDB" id="9806583at2"/>
<dbReference type="GO" id="GO:0004765">
    <property type="term" value="F:shikimate kinase activity"/>
    <property type="evidence" value="ECO:0007669"/>
    <property type="project" value="UniProtKB-UniRule"/>
</dbReference>
<evidence type="ECO:0000313" key="23">
    <source>
        <dbReference type="EMBL" id="SFL09175.1"/>
    </source>
</evidence>
<keyword evidence="18" id="KW-0170">Cobalt</keyword>
<dbReference type="CDD" id="cd00464">
    <property type="entry name" value="SK"/>
    <property type="match status" value="1"/>
</dbReference>
<evidence type="ECO:0000259" key="21">
    <source>
        <dbReference type="Pfam" id="PF01761"/>
    </source>
</evidence>
<dbReference type="InterPro" id="IPR030960">
    <property type="entry name" value="DHQS/DOIS_N"/>
</dbReference>
<evidence type="ECO:0000256" key="6">
    <source>
        <dbReference type="ARBA" id="ARBA00022490"/>
    </source>
</evidence>
<dbReference type="EC" id="2.7.1.71" evidence="5 20"/>
<keyword evidence="9 20" id="KW-0479">Metal-binding</keyword>
<comment type="pathway">
    <text evidence="4 20">Metabolic intermediate biosynthesis; chorismate biosynthesis; chorismate from D-erythrose 4-phosphate and phosphoenolpyruvate: step 5/7.</text>
</comment>
<evidence type="ECO:0000256" key="10">
    <source>
        <dbReference type="ARBA" id="ARBA00022741"/>
    </source>
</evidence>
<comment type="catalytic activity">
    <reaction evidence="19 20">
        <text>shikimate + ATP = 3-phosphoshikimate + ADP + H(+)</text>
        <dbReference type="Rhea" id="RHEA:13121"/>
        <dbReference type="ChEBI" id="CHEBI:15378"/>
        <dbReference type="ChEBI" id="CHEBI:30616"/>
        <dbReference type="ChEBI" id="CHEBI:36208"/>
        <dbReference type="ChEBI" id="CHEBI:145989"/>
        <dbReference type="ChEBI" id="CHEBI:456216"/>
        <dbReference type="EC" id="2.7.1.71"/>
    </reaction>
</comment>
<comment type="similarity">
    <text evidence="20">Belongs to the shikimate kinase family.</text>
</comment>
<feature type="binding site" evidence="20">
    <location>
        <position position="56"/>
    </location>
    <ligand>
        <name>substrate</name>
    </ligand>
</feature>
<comment type="caution">
    <text evidence="20">Lacks conserved residue(s) required for the propagation of feature annotation.</text>
</comment>
<dbReference type="AlphaFoldDB" id="A0A1I4ETX8"/>
<evidence type="ECO:0000259" key="22">
    <source>
        <dbReference type="Pfam" id="PF24621"/>
    </source>
</evidence>
<sequence>MKIVLTGFMLAGKTTIGNLLSEELGIKFYDSDQLISEQEGLTIKEIFKLKGEAYFRKLEKEVITKLLYSDGSFVLSPGGGAVLNEQLRELFNYKAESFCLDIDAKTVLERYKNSKVIRPLLEVKSPLLKVKELLEERADYYQQVNYHIDSTCYSPEEIVEIVINKLAEERLSIEIQNKNFSYPVSINKNFNEFTFADILTKVRGRKVFLLADKLVLDLHGHDLINLLEEEAEVITYALTAGEEIKDLNYLAQCFAKLYEHNFSRSDYLIAFGGGTIGDLGGFVASTFLRGIKLIQLPTTLISQLDSSVGGKTGVNYQDTKNLIGSFYQPEIVYYQLEWLKTLAMTEIKSGLGEIIKYAILDGESLFSILENNKQQVLNLNEDIMLKIARMSLQLKDYHVRSDVRDRGLRKKLNLGHSFGHAVEAAEKFKFKHGEAVVMGIAFTAFLSNKIGSLSKKSFTRIINLIQNYGYEIFPSEEIDAAQLASYLVHDKKISDNKLWWVLINDIGSTYLSDRFNQQNIQQYMEEYLCREWQ</sequence>
<feature type="binding site" evidence="20">
    <location>
        <position position="137"/>
    </location>
    <ligand>
        <name>substrate</name>
    </ligand>
</feature>
<comment type="subcellular location">
    <subcellularLocation>
        <location evidence="20">Cytoplasm</location>
    </subcellularLocation>
</comment>
<dbReference type="SUPFAM" id="SSF52540">
    <property type="entry name" value="P-loop containing nucleoside triphosphate hydrolases"/>
    <property type="match status" value="1"/>
</dbReference>
<comment type="subunit">
    <text evidence="20">Monomer.</text>
</comment>
<dbReference type="InterPro" id="IPR023000">
    <property type="entry name" value="Shikimate_kinase_CS"/>
</dbReference>
<evidence type="ECO:0000256" key="17">
    <source>
        <dbReference type="ARBA" id="ARBA00023268"/>
    </source>
</evidence>
<dbReference type="PANTHER" id="PTHR43622:SF1">
    <property type="entry name" value="3-DEHYDROQUINATE SYNTHASE"/>
    <property type="match status" value="1"/>
</dbReference>
<feature type="domain" description="3-dehydroquinate synthase C-terminal" evidence="22">
    <location>
        <begin position="350"/>
        <end position="492"/>
    </location>
</feature>
<comment type="cofactor">
    <cofactor evidence="3">
        <name>Zn(2+)</name>
        <dbReference type="ChEBI" id="CHEBI:29105"/>
    </cofactor>
</comment>
<dbReference type="PANTHER" id="PTHR43622">
    <property type="entry name" value="3-DEHYDROQUINATE SYNTHASE"/>
    <property type="match status" value="1"/>
</dbReference>
<feature type="binding site" evidence="20">
    <location>
        <position position="32"/>
    </location>
    <ligand>
        <name>substrate</name>
    </ligand>
</feature>
<evidence type="ECO:0000256" key="20">
    <source>
        <dbReference type="HAMAP-Rule" id="MF_00109"/>
    </source>
</evidence>
<gene>
    <name evidence="20" type="primary">aroK</name>
    <name evidence="23" type="ORF">SAMN02983006_00150</name>
</gene>
<keyword evidence="7 20" id="KW-0028">Amino-acid biosynthesis</keyword>
<dbReference type="InterPro" id="IPR000623">
    <property type="entry name" value="Shikimate_kinase/TSH1"/>
</dbReference>
<dbReference type="HAMAP" id="MF_00109">
    <property type="entry name" value="Shikimate_kinase"/>
    <property type="match status" value="1"/>
</dbReference>
<evidence type="ECO:0000256" key="8">
    <source>
        <dbReference type="ARBA" id="ARBA00022679"/>
    </source>
</evidence>
<evidence type="ECO:0000256" key="14">
    <source>
        <dbReference type="ARBA" id="ARBA00023027"/>
    </source>
</evidence>
<evidence type="ECO:0000256" key="4">
    <source>
        <dbReference type="ARBA" id="ARBA00004842"/>
    </source>
</evidence>
<feature type="binding site" evidence="20">
    <location>
        <position position="79"/>
    </location>
    <ligand>
        <name>substrate</name>
    </ligand>
</feature>
<dbReference type="RefSeq" id="WP_089858124.1">
    <property type="nucleotide sequence ID" value="NZ_FOTI01000001.1"/>
</dbReference>
<dbReference type="InterPro" id="IPR016037">
    <property type="entry name" value="DHQ_synth_AroB"/>
</dbReference>
<evidence type="ECO:0000256" key="3">
    <source>
        <dbReference type="ARBA" id="ARBA00001947"/>
    </source>
</evidence>
<feature type="binding site" evidence="20">
    <location>
        <begin position="10"/>
        <end position="15"/>
    </location>
    <ligand>
        <name>ATP</name>
        <dbReference type="ChEBI" id="CHEBI:30616"/>
    </ligand>
</feature>
<dbReference type="FunFam" id="3.40.50.1970:FF:000007">
    <property type="entry name" value="Pentafunctional AROM polypeptide"/>
    <property type="match status" value="1"/>
</dbReference>
<dbReference type="STRING" id="29563.SAMN02983006_00150"/>
<comment type="cofactor">
    <cofactor evidence="2">
        <name>Co(2+)</name>
        <dbReference type="ChEBI" id="CHEBI:48828"/>
    </cofactor>
</comment>
<proteinExistence type="inferred from homology"/>
<dbReference type="PRINTS" id="PR01100">
    <property type="entry name" value="SHIKIMTKNASE"/>
</dbReference>
<dbReference type="GO" id="GO:0008652">
    <property type="term" value="P:amino acid biosynthetic process"/>
    <property type="evidence" value="ECO:0007669"/>
    <property type="project" value="UniProtKB-KW"/>
</dbReference>
<evidence type="ECO:0000256" key="5">
    <source>
        <dbReference type="ARBA" id="ARBA00012154"/>
    </source>
</evidence>
<dbReference type="Gene3D" id="3.40.50.300">
    <property type="entry name" value="P-loop containing nucleotide triphosphate hydrolases"/>
    <property type="match status" value="1"/>
</dbReference>
<comment type="cofactor">
    <cofactor evidence="20">
        <name>Mg(2+)</name>
        <dbReference type="ChEBI" id="CHEBI:18420"/>
    </cofactor>
    <text evidence="20">Binds 1 Mg(2+) ion per subunit.</text>
</comment>
<keyword evidence="16" id="KW-0456">Lyase</keyword>
<dbReference type="GO" id="GO:0003856">
    <property type="term" value="F:3-dehydroquinate synthase activity"/>
    <property type="evidence" value="ECO:0007669"/>
    <property type="project" value="UniProtKB-UniRule"/>
</dbReference>
<feature type="binding site" evidence="20">
    <location>
        <position position="118"/>
    </location>
    <ligand>
        <name>ATP</name>
        <dbReference type="ChEBI" id="CHEBI:30616"/>
    </ligand>
</feature>
<keyword evidence="11 20" id="KW-0418">Kinase</keyword>
<dbReference type="Pfam" id="PF01761">
    <property type="entry name" value="DHQ_synthase"/>
    <property type="match status" value="1"/>
</dbReference>
<evidence type="ECO:0000256" key="15">
    <source>
        <dbReference type="ARBA" id="ARBA00023141"/>
    </source>
</evidence>
<feature type="binding site" evidence="20">
    <location>
        <position position="14"/>
    </location>
    <ligand>
        <name>Mg(2+)</name>
        <dbReference type="ChEBI" id="CHEBI:18420"/>
    </ligand>
</feature>
<keyword evidence="14" id="KW-0520">NAD</keyword>
<dbReference type="EMBL" id="FOTI01000001">
    <property type="protein sequence ID" value="SFL09175.1"/>
    <property type="molecule type" value="Genomic_DNA"/>
</dbReference>
<comment type="function">
    <text evidence="20">Catalyzes the specific phosphorylation of the 3-hydroxyl group of shikimic acid using ATP as a cosubstrate.</text>
</comment>
<dbReference type="InterPro" id="IPR027417">
    <property type="entry name" value="P-loop_NTPase"/>
</dbReference>
<dbReference type="Pfam" id="PF24621">
    <property type="entry name" value="DHQS_C"/>
    <property type="match status" value="1"/>
</dbReference>